<dbReference type="GO" id="GO:0003887">
    <property type="term" value="F:DNA-directed DNA polymerase activity"/>
    <property type="evidence" value="ECO:0007669"/>
    <property type="project" value="InterPro"/>
</dbReference>
<dbReference type="EMBL" id="AYEU01000007">
    <property type="protein sequence ID" value="ESK50431.1"/>
    <property type="molecule type" value="Genomic_DNA"/>
</dbReference>
<dbReference type="GO" id="GO:0003677">
    <property type="term" value="F:DNA binding"/>
    <property type="evidence" value="ECO:0007669"/>
    <property type="project" value="InterPro"/>
</dbReference>
<organism evidence="1 2">
    <name type="scientific">Acinetobacter brisouii CIP 110357</name>
    <dbReference type="NCBI Taxonomy" id="1341683"/>
    <lineage>
        <taxon>Bacteria</taxon>
        <taxon>Pseudomonadati</taxon>
        <taxon>Pseudomonadota</taxon>
        <taxon>Gammaproteobacteria</taxon>
        <taxon>Moraxellales</taxon>
        <taxon>Moraxellaceae</taxon>
        <taxon>Acinetobacter</taxon>
    </lineage>
</organism>
<gene>
    <name evidence="1" type="ORF">P255_02413</name>
</gene>
<evidence type="ECO:0008006" key="3">
    <source>
        <dbReference type="Google" id="ProtNLM"/>
    </source>
</evidence>
<dbReference type="GO" id="GO:0032298">
    <property type="term" value="P:positive regulation of DNA-templated DNA replication initiation"/>
    <property type="evidence" value="ECO:0007669"/>
    <property type="project" value="TreeGrafter"/>
</dbReference>
<keyword evidence="2" id="KW-1185">Reference proteome</keyword>
<dbReference type="InterPro" id="IPR036768">
    <property type="entry name" value="PolIII_chi_sf"/>
</dbReference>
<evidence type="ECO:0000313" key="2">
    <source>
        <dbReference type="Proteomes" id="UP000018418"/>
    </source>
</evidence>
<dbReference type="PATRIC" id="fig|1341683.3.peg.2389"/>
<dbReference type="SUPFAM" id="SSF102400">
    <property type="entry name" value="DNA polymerase III chi subunit"/>
    <property type="match status" value="1"/>
</dbReference>
<dbReference type="Proteomes" id="UP000018418">
    <property type="component" value="Unassembled WGS sequence"/>
</dbReference>
<dbReference type="STRING" id="396323.VH98_05005"/>
<proteinExistence type="predicted"/>
<dbReference type="GO" id="GO:0006260">
    <property type="term" value="P:DNA replication"/>
    <property type="evidence" value="ECO:0007669"/>
    <property type="project" value="InterPro"/>
</dbReference>
<dbReference type="Pfam" id="PF04364">
    <property type="entry name" value="DNA_pol3_chi"/>
    <property type="match status" value="1"/>
</dbReference>
<dbReference type="PANTHER" id="PTHR38767">
    <property type="entry name" value="DNA POLYMERASE III SUBUNIT CHI"/>
    <property type="match status" value="1"/>
</dbReference>
<dbReference type="Gene3D" id="3.40.50.10110">
    <property type="entry name" value="DNA polymerase III subunit chi"/>
    <property type="match status" value="1"/>
</dbReference>
<sequence>MTKVSFYLFENSVERQVGSACRLSRKLLRQPVRIWWYCCQAEQQQLLDEALWTFDPQSFIPHGIDQPQASVCISAQLPDQGSWLIFNFEQQALEPQDTFEHIIEIVENQESTKIIGRNKFRQYRDWGISPRTFKL</sequence>
<dbReference type="InterPro" id="IPR007459">
    <property type="entry name" value="DNA_pol3_chi"/>
</dbReference>
<name>V2UP83_9GAMM</name>
<dbReference type="AlphaFoldDB" id="V2UP83"/>
<dbReference type="OrthoDB" id="5297568at2"/>
<protein>
    <recommendedName>
        <fullName evidence="3">DNA polymerase III subunit chi</fullName>
    </recommendedName>
</protein>
<reference evidence="1 2" key="1">
    <citation type="submission" date="2013-10" db="EMBL/GenBank/DDBJ databases">
        <title>The Genome Sequence of Acinetobacter brisouii CIP 110357.</title>
        <authorList>
            <consortium name="The Broad Institute Genomics Platform"/>
            <consortium name="The Broad Institute Genome Sequencing Center for Infectious Disease"/>
            <person name="Cerqueira G."/>
            <person name="Feldgarden M."/>
            <person name="Courvalin P."/>
            <person name="Grillot-Courvalin C."/>
            <person name="Clermont D."/>
            <person name="Rocha E."/>
            <person name="Yoon E.-J."/>
            <person name="Nemec A."/>
            <person name="Young S.K."/>
            <person name="Zeng Q."/>
            <person name="Gargeya S."/>
            <person name="Fitzgerald M."/>
            <person name="Abouelleil A."/>
            <person name="Alvarado L."/>
            <person name="Berlin A.M."/>
            <person name="Chapman S.B."/>
            <person name="Gainer-Dewar J."/>
            <person name="Goldberg J."/>
            <person name="Gnerre S."/>
            <person name="Griggs A."/>
            <person name="Gujja S."/>
            <person name="Hansen M."/>
            <person name="Howarth C."/>
            <person name="Imamovic A."/>
            <person name="Ireland A."/>
            <person name="Larimer J."/>
            <person name="McCowan C."/>
            <person name="Murphy C."/>
            <person name="Pearson M."/>
            <person name="Poon T.W."/>
            <person name="Priest M."/>
            <person name="Roberts A."/>
            <person name="Saif S."/>
            <person name="Shea T."/>
            <person name="Sykes S."/>
            <person name="Wortman J."/>
            <person name="Nusbaum C."/>
            <person name="Birren B."/>
        </authorList>
    </citation>
    <scope>NUCLEOTIDE SEQUENCE [LARGE SCALE GENOMIC DNA]</scope>
    <source>
        <strain evidence="1 2">CIP 110357</strain>
    </source>
</reference>
<evidence type="ECO:0000313" key="1">
    <source>
        <dbReference type="EMBL" id="ESK50431.1"/>
    </source>
</evidence>
<dbReference type="RefSeq" id="WP_004902583.1">
    <property type="nucleotide sequence ID" value="NZ_BBTI01000005.1"/>
</dbReference>
<accession>V2UP83</accession>
<dbReference type="PANTHER" id="PTHR38767:SF1">
    <property type="entry name" value="DNA POLYMERASE III SUBUNIT CHI"/>
    <property type="match status" value="1"/>
</dbReference>
<comment type="caution">
    <text evidence="1">The sequence shown here is derived from an EMBL/GenBank/DDBJ whole genome shotgun (WGS) entry which is preliminary data.</text>
</comment>
<dbReference type="HOGENOM" id="CLU_131584_2_0_6"/>